<keyword evidence="7" id="KW-0732">Signal</keyword>
<dbReference type="GO" id="GO:0000776">
    <property type="term" value="C:kinetochore"/>
    <property type="evidence" value="ECO:0007669"/>
    <property type="project" value="TreeGrafter"/>
</dbReference>
<keyword evidence="3" id="KW-0132">Cell division</keyword>
<feature type="chain" id="PRO_5035329285" evidence="7">
    <location>
        <begin position="19"/>
        <end position="232"/>
    </location>
</feature>
<dbReference type="Pfam" id="PF05557">
    <property type="entry name" value="MAD"/>
    <property type="match status" value="1"/>
</dbReference>
<comment type="caution">
    <text evidence="8">The sequence shown here is derived from an EMBL/GenBank/DDBJ whole genome shotgun (WGS) entry which is preliminary data.</text>
</comment>
<feature type="signal peptide" evidence="7">
    <location>
        <begin position="1"/>
        <end position="18"/>
    </location>
</feature>
<evidence type="ECO:0000256" key="7">
    <source>
        <dbReference type="SAM" id="SignalP"/>
    </source>
</evidence>
<evidence type="ECO:0000256" key="5">
    <source>
        <dbReference type="ARBA" id="ARBA00023242"/>
    </source>
</evidence>
<evidence type="ECO:0000313" key="9">
    <source>
        <dbReference type="Proteomes" id="UP000747399"/>
    </source>
</evidence>
<evidence type="ECO:0000256" key="4">
    <source>
        <dbReference type="ARBA" id="ARBA00022776"/>
    </source>
</evidence>
<dbReference type="PANTHER" id="PTHR23168">
    <property type="entry name" value="MITOTIC SPINDLE ASSEMBLY CHECKPOINT PROTEIN MAD1 MITOTIC ARREST DEFICIENT-LIKE PROTEIN 1"/>
    <property type="match status" value="1"/>
</dbReference>
<keyword evidence="5" id="KW-0539">Nucleus</keyword>
<dbReference type="Proteomes" id="UP000747399">
    <property type="component" value="Unassembled WGS sequence"/>
</dbReference>
<dbReference type="InterPro" id="IPR008672">
    <property type="entry name" value="Mad1"/>
</dbReference>
<dbReference type="AlphaFoldDB" id="A0A8J4FBQ2"/>
<dbReference type="GO" id="GO:0007094">
    <property type="term" value="P:mitotic spindle assembly checkpoint signaling"/>
    <property type="evidence" value="ECO:0007669"/>
    <property type="project" value="InterPro"/>
</dbReference>
<name>A0A8J4FBQ2_9CHLO</name>
<dbReference type="Gene3D" id="3.30.457.60">
    <property type="match status" value="1"/>
</dbReference>
<sequence>MTYHFILCISIFPIFLNSQRRGWPLTLTLHRLCSVTDCYTTTISTTTISSIDGASPICLLQTPGPGNPAAAPPAAQQSTGVRSDAIPGPALGAGVAIAVKDAEITVLRRKVEECEKAMNRLKAVFKERITVFREACYSLFGYRIDMTAEATVAADAAGAPTTFTLKPQHADDPAALLVFRCMGGGGRMELVPNTFTRERLAREVETFVRKFNCIPALTANLTMDNFQKQTQC</sequence>
<dbReference type="Gene3D" id="1.20.5.170">
    <property type="match status" value="1"/>
</dbReference>
<keyword evidence="9" id="KW-1185">Reference proteome</keyword>
<evidence type="ECO:0000256" key="6">
    <source>
        <dbReference type="ARBA" id="ARBA00023306"/>
    </source>
</evidence>
<organism evidence="8 9">
    <name type="scientific">Volvox africanus</name>
    <dbReference type="NCBI Taxonomy" id="51714"/>
    <lineage>
        <taxon>Eukaryota</taxon>
        <taxon>Viridiplantae</taxon>
        <taxon>Chlorophyta</taxon>
        <taxon>core chlorophytes</taxon>
        <taxon>Chlorophyceae</taxon>
        <taxon>CS clade</taxon>
        <taxon>Chlamydomonadales</taxon>
        <taxon>Volvocaceae</taxon>
        <taxon>Volvox</taxon>
    </lineage>
</organism>
<protein>
    <submittedName>
        <fullName evidence="8">Uncharacterized protein</fullName>
    </submittedName>
</protein>
<dbReference type="GO" id="GO:0051315">
    <property type="term" value="P:attachment of mitotic spindle microtubules to kinetochore"/>
    <property type="evidence" value="ECO:0007669"/>
    <property type="project" value="TreeGrafter"/>
</dbReference>
<proteinExistence type="inferred from homology"/>
<dbReference type="PANTHER" id="PTHR23168:SF0">
    <property type="entry name" value="MITOTIC SPINDLE ASSEMBLY CHECKPOINT PROTEIN MAD1"/>
    <property type="match status" value="1"/>
</dbReference>
<dbReference type="GO" id="GO:0005635">
    <property type="term" value="C:nuclear envelope"/>
    <property type="evidence" value="ECO:0007669"/>
    <property type="project" value="TreeGrafter"/>
</dbReference>
<evidence type="ECO:0000313" key="8">
    <source>
        <dbReference type="EMBL" id="GIL68545.1"/>
    </source>
</evidence>
<gene>
    <name evidence="8" type="ORF">Vafri_21808</name>
</gene>
<dbReference type="GO" id="GO:0072686">
    <property type="term" value="C:mitotic spindle"/>
    <property type="evidence" value="ECO:0007669"/>
    <property type="project" value="TreeGrafter"/>
</dbReference>
<keyword evidence="6" id="KW-0131">Cell cycle</keyword>
<keyword evidence="4" id="KW-0498">Mitosis</keyword>
<comment type="similarity">
    <text evidence="2">Belongs to the MAD1 family.</text>
</comment>
<evidence type="ECO:0000256" key="1">
    <source>
        <dbReference type="ARBA" id="ARBA00004123"/>
    </source>
</evidence>
<accession>A0A8J4FBQ2</accession>
<evidence type="ECO:0000256" key="3">
    <source>
        <dbReference type="ARBA" id="ARBA00022618"/>
    </source>
</evidence>
<evidence type="ECO:0000256" key="2">
    <source>
        <dbReference type="ARBA" id="ARBA00008029"/>
    </source>
</evidence>
<reference evidence="8" key="1">
    <citation type="journal article" date="2021" name="Proc. Natl. Acad. Sci. U.S.A.">
        <title>Three genomes in the algal genus Volvox reveal the fate of a haploid sex-determining region after a transition to homothallism.</title>
        <authorList>
            <person name="Yamamoto K."/>
            <person name="Hamaji T."/>
            <person name="Kawai-Toyooka H."/>
            <person name="Matsuzaki R."/>
            <person name="Takahashi F."/>
            <person name="Nishimura Y."/>
            <person name="Kawachi M."/>
            <person name="Noguchi H."/>
            <person name="Minakuchi Y."/>
            <person name="Umen J.G."/>
            <person name="Toyoda A."/>
            <person name="Nozaki H."/>
        </authorList>
    </citation>
    <scope>NUCLEOTIDE SEQUENCE</scope>
    <source>
        <strain evidence="8">NIES-3780</strain>
    </source>
</reference>
<dbReference type="GO" id="GO:0051301">
    <property type="term" value="P:cell division"/>
    <property type="evidence" value="ECO:0007669"/>
    <property type="project" value="UniProtKB-KW"/>
</dbReference>
<comment type="subcellular location">
    <subcellularLocation>
        <location evidence="1">Nucleus</location>
    </subcellularLocation>
</comment>
<dbReference type="EMBL" id="BNCO01000120">
    <property type="protein sequence ID" value="GIL68545.1"/>
    <property type="molecule type" value="Genomic_DNA"/>
</dbReference>